<evidence type="ECO:0000313" key="3">
    <source>
        <dbReference type="Proteomes" id="UP001175211"/>
    </source>
</evidence>
<keyword evidence="3" id="KW-1185">Reference proteome</keyword>
<proteinExistence type="predicted"/>
<feature type="transmembrane region" description="Helical" evidence="1">
    <location>
        <begin position="50"/>
        <end position="74"/>
    </location>
</feature>
<feature type="transmembrane region" description="Helical" evidence="1">
    <location>
        <begin position="80"/>
        <end position="98"/>
    </location>
</feature>
<sequence>MNESEDFGRLHCSFKACFRHKMDLDVLLTCPTHLPQYDCRLTHLPCTKSLAARALWTHFAFVAFVYLFLLPFVLDLSVTFATAILHFGKLLLLMLLLFDYTHSK</sequence>
<accession>A0AA39N8P9</accession>
<gene>
    <name evidence="2" type="ORF">EV420DRAFT_178678</name>
</gene>
<evidence type="ECO:0000256" key="1">
    <source>
        <dbReference type="SAM" id="Phobius"/>
    </source>
</evidence>
<name>A0AA39N8P9_ARMTA</name>
<dbReference type="Proteomes" id="UP001175211">
    <property type="component" value="Unassembled WGS sequence"/>
</dbReference>
<evidence type="ECO:0000313" key="2">
    <source>
        <dbReference type="EMBL" id="KAK0461090.1"/>
    </source>
</evidence>
<keyword evidence="1" id="KW-1133">Transmembrane helix</keyword>
<protein>
    <submittedName>
        <fullName evidence="2">Uncharacterized protein</fullName>
    </submittedName>
</protein>
<keyword evidence="1" id="KW-0812">Transmembrane</keyword>
<dbReference type="AlphaFoldDB" id="A0AA39N8P9"/>
<comment type="caution">
    <text evidence="2">The sequence shown here is derived from an EMBL/GenBank/DDBJ whole genome shotgun (WGS) entry which is preliminary data.</text>
</comment>
<dbReference type="RefSeq" id="XP_060332987.1">
    <property type="nucleotide sequence ID" value="XM_060481109.1"/>
</dbReference>
<keyword evidence="1" id="KW-0472">Membrane</keyword>
<reference evidence="2" key="1">
    <citation type="submission" date="2023-06" db="EMBL/GenBank/DDBJ databases">
        <authorList>
            <consortium name="Lawrence Berkeley National Laboratory"/>
            <person name="Ahrendt S."/>
            <person name="Sahu N."/>
            <person name="Indic B."/>
            <person name="Wong-Bajracharya J."/>
            <person name="Merenyi Z."/>
            <person name="Ke H.-M."/>
            <person name="Monk M."/>
            <person name="Kocsube S."/>
            <person name="Drula E."/>
            <person name="Lipzen A."/>
            <person name="Balint B."/>
            <person name="Henrissat B."/>
            <person name="Andreopoulos B."/>
            <person name="Martin F.M."/>
            <person name="Harder C.B."/>
            <person name="Rigling D."/>
            <person name="Ford K.L."/>
            <person name="Foster G.D."/>
            <person name="Pangilinan J."/>
            <person name="Papanicolaou A."/>
            <person name="Barry K."/>
            <person name="LaButti K."/>
            <person name="Viragh M."/>
            <person name="Koriabine M."/>
            <person name="Yan M."/>
            <person name="Riley R."/>
            <person name="Champramary S."/>
            <person name="Plett K.L."/>
            <person name="Tsai I.J."/>
            <person name="Slot J."/>
            <person name="Sipos G."/>
            <person name="Plett J."/>
            <person name="Nagy L.G."/>
            <person name="Grigoriev I.V."/>
        </authorList>
    </citation>
    <scope>NUCLEOTIDE SEQUENCE</scope>
    <source>
        <strain evidence="2">CCBAS 213</strain>
    </source>
</reference>
<dbReference type="EMBL" id="JAUEPS010000011">
    <property type="protein sequence ID" value="KAK0461090.1"/>
    <property type="molecule type" value="Genomic_DNA"/>
</dbReference>
<dbReference type="GeneID" id="85364657"/>
<organism evidence="2 3">
    <name type="scientific">Armillaria tabescens</name>
    <name type="common">Ringless honey mushroom</name>
    <name type="synonym">Agaricus tabescens</name>
    <dbReference type="NCBI Taxonomy" id="1929756"/>
    <lineage>
        <taxon>Eukaryota</taxon>
        <taxon>Fungi</taxon>
        <taxon>Dikarya</taxon>
        <taxon>Basidiomycota</taxon>
        <taxon>Agaricomycotina</taxon>
        <taxon>Agaricomycetes</taxon>
        <taxon>Agaricomycetidae</taxon>
        <taxon>Agaricales</taxon>
        <taxon>Marasmiineae</taxon>
        <taxon>Physalacriaceae</taxon>
        <taxon>Desarmillaria</taxon>
    </lineage>
</organism>